<dbReference type="EMBL" id="JAGRRH010000016">
    <property type="protein sequence ID" value="KAG7354893.1"/>
    <property type="molecule type" value="Genomic_DNA"/>
</dbReference>
<protein>
    <submittedName>
        <fullName evidence="2">Interferon-induced 6-16 family protein</fullName>
    </submittedName>
</protein>
<feature type="compositionally biased region" description="Basic and acidic residues" evidence="1">
    <location>
        <begin position="137"/>
        <end position="160"/>
    </location>
</feature>
<dbReference type="PANTHER" id="PTHR16932">
    <property type="entry name" value="INTERFERON ALPHA-INDUCIBLE PROTEIN 27"/>
    <property type="match status" value="1"/>
</dbReference>
<reference evidence="2" key="1">
    <citation type="journal article" date="2021" name="Sci. Rep.">
        <title>Diploid genomic architecture of Nitzschia inconspicua, an elite biomass production diatom.</title>
        <authorList>
            <person name="Oliver A."/>
            <person name="Podell S."/>
            <person name="Pinowska A."/>
            <person name="Traller J.C."/>
            <person name="Smith S.R."/>
            <person name="McClure R."/>
            <person name="Beliaev A."/>
            <person name="Bohutskyi P."/>
            <person name="Hill E.A."/>
            <person name="Rabines A."/>
            <person name="Zheng H."/>
            <person name="Allen L.Z."/>
            <person name="Kuo A."/>
            <person name="Grigoriev I.V."/>
            <person name="Allen A.E."/>
            <person name="Hazlebeck D."/>
            <person name="Allen E.E."/>
        </authorList>
    </citation>
    <scope>NUCLEOTIDE SEQUENCE</scope>
    <source>
        <strain evidence="2">Hildebrandi</strain>
    </source>
</reference>
<sequence>MKNEDSALYDYLLMKECPNSADIPCKEQDASRLRTDHDVVVQTNEVEALVDLDLALGIPLAIGGIGIVATAAGFGAAGVVGGSLAASIQSGIGNVAVGSAFATMQSLGATGTFSAMTTGGLAASAGSVAAIVTKKKNKDETSNDNKTHQPKDCKESANEG</sequence>
<dbReference type="Pfam" id="PF06140">
    <property type="entry name" value="Ifi-6-16"/>
    <property type="match status" value="1"/>
</dbReference>
<dbReference type="InterPro" id="IPR009311">
    <property type="entry name" value="IFI6/IFI27-like"/>
</dbReference>
<dbReference type="Proteomes" id="UP000693970">
    <property type="component" value="Unassembled WGS sequence"/>
</dbReference>
<organism evidence="2 3">
    <name type="scientific">Nitzschia inconspicua</name>
    <dbReference type="NCBI Taxonomy" id="303405"/>
    <lineage>
        <taxon>Eukaryota</taxon>
        <taxon>Sar</taxon>
        <taxon>Stramenopiles</taxon>
        <taxon>Ochrophyta</taxon>
        <taxon>Bacillariophyta</taxon>
        <taxon>Bacillariophyceae</taxon>
        <taxon>Bacillariophycidae</taxon>
        <taxon>Bacillariales</taxon>
        <taxon>Bacillariaceae</taxon>
        <taxon>Nitzschia</taxon>
    </lineage>
</organism>
<dbReference type="GO" id="GO:0016020">
    <property type="term" value="C:membrane"/>
    <property type="evidence" value="ECO:0007669"/>
    <property type="project" value="InterPro"/>
</dbReference>
<keyword evidence="3" id="KW-1185">Reference proteome</keyword>
<name>A0A9K3L397_9STRA</name>
<reference evidence="2" key="2">
    <citation type="submission" date="2021-04" db="EMBL/GenBank/DDBJ databases">
        <authorList>
            <person name="Podell S."/>
        </authorList>
    </citation>
    <scope>NUCLEOTIDE SEQUENCE</scope>
    <source>
        <strain evidence="2">Hildebrandi</strain>
    </source>
</reference>
<dbReference type="PANTHER" id="PTHR16932:SF18">
    <property type="entry name" value="INTERFERON, ALPHA-INDUCIBLE PROTEIN 27-LIKE 2"/>
    <property type="match status" value="1"/>
</dbReference>
<evidence type="ECO:0000313" key="3">
    <source>
        <dbReference type="Proteomes" id="UP000693970"/>
    </source>
</evidence>
<evidence type="ECO:0000313" key="2">
    <source>
        <dbReference type="EMBL" id="KAG7354893.1"/>
    </source>
</evidence>
<feature type="region of interest" description="Disordered" evidence="1">
    <location>
        <begin position="134"/>
        <end position="160"/>
    </location>
</feature>
<dbReference type="AlphaFoldDB" id="A0A9K3L397"/>
<accession>A0A9K3L397</accession>
<proteinExistence type="predicted"/>
<comment type="caution">
    <text evidence="2">The sequence shown here is derived from an EMBL/GenBank/DDBJ whole genome shotgun (WGS) entry which is preliminary data.</text>
</comment>
<gene>
    <name evidence="2" type="ORF">IV203_004249</name>
</gene>
<evidence type="ECO:0000256" key="1">
    <source>
        <dbReference type="SAM" id="MobiDB-lite"/>
    </source>
</evidence>